<sequence length="294" mass="33308">MSSGGGGGEAEKGKEKKEEEEEEERNWAELPHDVLSVIFKKAGAVEILMNAQLVCRPWRNLSLDPSIWKTMTCPGDGNDVEGMTKEAVIGAKANWRTSNLRCLRLISAYGISDEGLCEAVGQLPQLEELDITFGSYSERVCEYVGKACPHLKCFHLNKQGNRYDQFESDEEALGIANNMPELRQLQLVGNKLTNKGLSEIVDRCIHLEHLDLRCCFRVNLDSDANLKAKCARIKELRLPYDSTHDYGFMAECEWDGYFDGEDDYYPSGYSDIELMYDDLFLDYSDISEDGYDIF</sequence>
<dbReference type="Gramene" id="ONK65699">
    <property type="protein sequence ID" value="ONK65699"/>
    <property type="gene ID" value="A4U43_C06F30"/>
</dbReference>
<feature type="domain" description="F-box" evidence="2">
    <location>
        <begin position="24"/>
        <end position="71"/>
    </location>
</feature>
<evidence type="ECO:0000256" key="1">
    <source>
        <dbReference type="SAM" id="MobiDB-lite"/>
    </source>
</evidence>
<dbReference type="Gene3D" id="1.20.1280.50">
    <property type="match status" value="1"/>
</dbReference>
<dbReference type="Proteomes" id="UP000243459">
    <property type="component" value="Chromosome 6"/>
</dbReference>
<dbReference type="AlphaFoldDB" id="A0A5P1ELN0"/>
<dbReference type="InterPro" id="IPR001611">
    <property type="entry name" value="Leu-rich_rpt"/>
</dbReference>
<name>A0A5P1ELN0_ASPOF</name>
<dbReference type="PANTHER" id="PTHR38926:SF2">
    <property type="entry name" value="F-BOX_LRR-REPEAT PROTEIN 21-RELATED"/>
    <property type="match status" value="1"/>
</dbReference>
<proteinExistence type="predicted"/>
<evidence type="ECO:0000313" key="3">
    <source>
        <dbReference type="EMBL" id="ONK65699.1"/>
    </source>
</evidence>
<evidence type="ECO:0000313" key="4">
    <source>
        <dbReference type="Proteomes" id="UP000243459"/>
    </source>
</evidence>
<dbReference type="InterPro" id="IPR001810">
    <property type="entry name" value="F-box_dom"/>
</dbReference>
<organism evidence="3 4">
    <name type="scientific">Asparagus officinalis</name>
    <name type="common">Garden asparagus</name>
    <dbReference type="NCBI Taxonomy" id="4686"/>
    <lineage>
        <taxon>Eukaryota</taxon>
        <taxon>Viridiplantae</taxon>
        <taxon>Streptophyta</taxon>
        <taxon>Embryophyta</taxon>
        <taxon>Tracheophyta</taxon>
        <taxon>Spermatophyta</taxon>
        <taxon>Magnoliopsida</taxon>
        <taxon>Liliopsida</taxon>
        <taxon>Asparagales</taxon>
        <taxon>Asparagaceae</taxon>
        <taxon>Asparagoideae</taxon>
        <taxon>Asparagus</taxon>
    </lineage>
</organism>
<dbReference type="SUPFAM" id="SSF52047">
    <property type="entry name" value="RNI-like"/>
    <property type="match status" value="1"/>
</dbReference>
<dbReference type="InterPro" id="IPR036047">
    <property type="entry name" value="F-box-like_dom_sf"/>
</dbReference>
<gene>
    <name evidence="3" type="ORF">A4U43_C06F30</name>
</gene>
<evidence type="ECO:0000259" key="2">
    <source>
        <dbReference type="PROSITE" id="PS50181"/>
    </source>
</evidence>
<dbReference type="PROSITE" id="PS50181">
    <property type="entry name" value="FBOX"/>
    <property type="match status" value="1"/>
</dbReference>
<dbReference type="SUPFAM" id="SSF81383">
    <property type="entry name" value="F-box domain"/>
    <property type="match status" value="1"/>
</dbReference>
<dbReference type="InterPro" id="IPR032675">
    <property type="entry name" value="LRR_dom_sf"/>
</dbReference>
<feature type="region of interest" description="Disordered" evidence="1">
    <location>
        <begin position="1"/>
        <end position="27"/>
    </location>
</feature>
<dbReference type="OMA" id="FECKYLR"/>
<protein>
    <recommendedName>
        <fullName evidence="2">F-box domain-containing protein</fullName>
    </recommendedName>
</protein>
<dbReference type="Pfam" id="PF13516">
    <property type="entry name" value="LRR_6"/>
    <property type="match status" value="1"/>
</dbReference>
<dbReference type="CDD" id="cd22164">
    <property type="entry name" value="F-box_AtSKIP19-like"/>
    <property type="match status" value="1"/>
</dbReference>
<dbReference type="PANTHER" id="PTHR38926">
    <property type="entry name" value="F-BOX DOMAIN CONTAINING PROTEIN, EXPRESSED"/>
    <property type="match status" value="1"/>
</dbReference>
<keyword evidence="4" id="KW-1185">Reference proteome</keyword>
<dbReference type="EMBL" id="CM007386">
    <property type="protein sequence ID" value="ONK65699.1"/>
    <property type="molecule type" value="Genomic_DNA"/>
</dbReference>
<accession>A0A5P1ELN0</accession>
<dbReference type="Gene3D" id="3.80.10.10">
    <property type="entry name" value="Ribonuclease Inhibitor"/>
    <property type="match status" value="1"/>
</dbReference>
<reference evidence="4" key="1">
    <citation type="journal article" date="2017" name="Nat. Commun.">
        <title>The asparagus genome sheds light on the origin and evolution of a young Y chromosome.</title>
        <authorList>
            <person name="Harkess A."/>
            <person name="Zhou J."/>
            <person name="Xu C."/>
            <person name="Bowers J.E."/>
            <person name="Van der Hulst R."/>
            <person name="Ayyampalayam S."/>
            <person name="Mercati F."/>
            <person name="Riccardi P."/>
            <person name="McKain M.R."/>
            <person name="Kakrana A."/>
            <person name="Tang H."/>
            <person name="Ray J."/>
            <person name="Groenendijk J."/>
            <person name="Arikit S."/>
            <person name="Mathioni S.M."/>
            <person name="Nakano M."/>
            <person name="Shan H."/>
            <person name="Telgmann-Rauber A."/>
            <person name="Kanno A."/>
            <person name="Yue Z."/>
            <person name="Chen H."/>
            <person name="Li W."/>
            <person name="Chen Y."/>
            <person name="Xu X."/>
            <person name="Zhang Y."/>
            <person name="Luo S."/>
            <person name="Chen H."/>
            <person name="Gao J."/>
            <person name="Mao Z."/>
            <person name="Pires J.C."/>
            <person name="Luo M."/>
            <person name="Kudrna D."/>
            <person name="Wing R.A."/>
            <person name="Meyers B.C."/>
            <person name="Yi K."/>
            <person name="Kong H."/>
            <person name="Lavrijsen P."/>
            <person name="Sunseri F."/>
            <person name="Falavigna A."/>
            <person name="Ye Y."/>
            <person name="Leebens-Mack J.H."/>
            <person name="Chen G."/>
        </authorList>
    </citation>
    <scope>NUCLEOTIDE SEQUENCE [LARGE SCALE GENOMIC DNA]</scope>
    <source>
        <strain evidence="4">cv. DH0086</strain>
    </source>
</reference>
<dbReference type="Pfam" id="PF12937">
    <property type="entry name" value="F-box-like"/>
    <property type="match status" value="1"/>
</dbReference>